<keyword evidence="1" id="KW-0732">Signal</keyword>
<feature type="chain" id="PRO_5021278364" evidence="1">
    <location>
        <begin position="20"/>
        <end position="146"/>
    </location>
</feature>
<organism evidence="2 3">
    <name type="scientific">Fasciola gigantica</name>
    <name type="common">Giant liver fluke</name>
    <dbReference type="NCBI Taxonomy" id="46835"/>
    <lineage>
        <taxon>Eukaryota</taxon>
        <taxon>Metazoa</taxon>
        <taxon>Spiralia</taxon>
        <taxon>Lophotrochozoa</taxon>
        <taxon>Platyhelminthes</taxon>
        <taxon>Trematoda</taxon>
        <taxon>Digenea</taxon>
        <taxon>Plagiorchiida</taxon>
        <taxon>Echinostomata</taxon>
        <taxon>Echinostomatoidea</taxon>
        <taxon>Fasciolidae</taxon>
        <taxon>Fasciola</taxon>
    </lineage>
</organism>
<sequence>MHHVSVIIFYTIMSALVEAQIQTCTVQTSQGANIITCGWSGTNDHVYSARCPKVTRNPAHTRVHLPNLESRCYDECGKETKLMKVIYQFWNDVCFPDCDNQYSLLGASSSAYVTAHDRAYLTGKVIDWRTQKTSIPRFLVDTWCLP</sequence>
<comment type="caution">
    <text evidence="2">The sequence shown here is derived from an EMBL/GenBank/DDBJ whole genome shotgun (WGS) entry which is preliminary data.</text>
</comment>
<dbReference type="Proteomes" id="UP000316759">
    <property type="component" value="Unassembled WGS sequence"/>
</dbReference>
<accession>A0A504YZR4</accession>
<keyword evidence="3" id="KW-1185">Reference proteome</keyword>
<evidence type="ECO:0000313" key="3">
    <source>
        <dbReference type="Proteomes" id="UP000316759"/>
    </source>
</evidence>
<dbReference type="AlphaFoldDB" id="A0A504YZR4"/>
<name>A0A504YZR4_FASGI</name>
<dbReference type="EMBL" id="SUNJ01002470">
    <property type="protein sequence ID" value="TPP65956.1"/>
    <property type="molecule type" value="Genomic_DNA"/>
</dbReference>
<gene>
    <name evidence="2" type="ORF">FGIG_10697</name>
</gene>
<protein>
    <submittedName>
        <fullName evidence="2">Uncharacterized protein</fullName>
    </submittedName>
</protein>
<evidence type="ECO:0000256" key="1">
    <source>
        <dbReference type="SAM" id="SignalP"/>
    </source>
</evidence>
<evidence type="ECO:0000313" key="2">
    <source>
        <dbReference type="EMBL" id="TPP65956.1"/>
    </source>
</evidence>
<reference evidence="2 3" key="1">
    <citation type="submission" date="2019-04" db="EMBL/GenBank/DDBJ databases">
        <title>Annotation for the trematode Fasciola gigantica.</title>
        <authorList>
            <person name="Choi Y.-J."/>
        </authorList>
    </citation>
    <scope>NUCLEOTIDE SEQUENCE [LARGE SCALE GENOMIC DNA]</scope>
    <source>
        <strain evidence="2">Uganda_cow_1</strain>
    </source>
</reference>
<proteinExistence type="predicted"/>
<feature type="signal peptide" evidence="1">
    <location>
        <begin position="1"/>
        <end position="19"/>
    </location>
</feature>